<gene>
    <name evidence="2" type="ORF">ALC57_09757</name>
</gene>
<evidence type="ECO:0000256" key="1">
    <source>
        <dbReference type="SAM" id="MobiDB-lite"/>
    </source>
</evidence>
<name>A0A195DY87_9HYME</name>
<dbReference type="Proteomes" id="UP000078492">
    <property type="component" value="Unassembled WGS sequence"/>
</dbReference>
<feature type="compositionally biased region" description="Acidic residues" evidence="1">
    <location>
        <begin position="150"/>
        <end position="168"/>
    </location>
</feature>
<feature type="region of interest" description="Disordered" evidence="1">
    <location>
        <begin position="145"/>
        <end position="169"/>
    </location>
</feature>
<evidence type="ECO:0000313" key="3">
    <source>
        <dbReference type="Proteomes" id="UP000078492"/>
    </source>
</evidence>
<protein>
    <submittedName>
        <fullName evidence="2">Uncharacterized protein</fullName>
    </submittedName>
</protein>
<accession>A0A195DY87</accession>
<sequence>MTSSFGETTSKANGCERGFSIDDGIELLPAIVPRELTPSAEEEPTTWSPARVRPSVALQMKTLNNLVAGCKSRREATEFIRREYSEYPARLMTDRQPGGVGVETRGAASTLLTLNSHPFLDRVRNPSHNVITRLPTASAKLPLRRVTTTYDEDDDEDDDDDDRCDEAENAGTQHDVFVVQYYLKVSVKKVNGHVAIKNTASLLIERLNVSRINLSATGKACCDEKTNANADVKSSANEIGIKRNTAVRGETECEIWEKACAGIRTKVSQEQAAMRAGKKSGRGQPRRRPWKATRNNIAMNTRVSAITRNCDL</sequence>
<keyword evidence="3" id="KW-1185">Reference proteome</keyword>
<dbReference type="EMBL" id="KQ980066">
    <property type="protein sequence ID" value="KYN17875.1"/>
    <property type="molecule type" value="Genomic_DNA"/>
</dbReference>
<reference evidence="2 3" key="1">
    <citation type="submission" date="2015-09" db="EMBL/GenBank/DDBJ databases">
        <title>Trachymyrmex cornetzi WGS genome.</title>
        <authorList>
            <person name="Nygaard S."/>
            <person name="Hu H."/>
            <person name="Boomsma J."/>
            <person name="Zhang G."/>
        </authorList>
    </citation>
    <scope>NUCLEOTIDE SEQUENCE [LARGE SCALE GENOMIC DNA]</scope>
    <source>
        <strain evidence="2">Tcor2-1</strain>
        <tissue evidence="2">Whole body</tissue>
    </source>
</reference>
<proteinExistence type="predicted"/>
<organism evidence="2 3">
    <name type="scientific">Trachymyrmex cornetzi</name>
    <dbReference type="NCBI Taxonomy" id="471704"/>
    <lineage>
        <taxon>Eukaryota</taxon>
        <taxon>Metazoa</taxon>
        <taxon>Ecdysozoa</taxon>
        <taxon>Arthropoda</taxon>
        <taxon>Hexapoda</taxon>
        <taxon>Insecta</taxon>
        <taxon>Pterygota</taxon>
        <taxon>Neoptera</taxon>
        <taxon>Endopterygota</taxon>
        <taxon>Hymenoptera</taxon>
        <taxon>Apocrita</taxon>
        <taxon>Aculeata</taxon>
        <taxon>Formicoidea</taxon>
        <taxon>Formicidae</taxon>
        <taxon>Myrmicinae</taxon>
        <taxon>Trachymyrmex</taxon>
    </lineage>
</organism>
<dbReference type="AlphaFoldDB" id="A0A195DY87"/>
<evidence type="ECO:0000313" key="2">
    <source>
        <dbReference type="EMBL" id="KYN17875.1"/>
    </source>
</evidence>